<feature type="transmembrane region" description="Helical" evidence="17">
    <location>
        <begin position="114"/>
        <end position="135"/>
    </location>
</feature>
<keyword evidence="17" id="KW-0444">Lipid biosynthesis</keyword>
<comment type="catalytic activity">
    <reaction evidence="13 17">
        <text>1,2-di-(9Z-octadecenoyl)-sn-glycero-3-cytidine-5'-diphosphate + 1D-myo-inositol 3-phosphate = 1,2-di-(9Z-octadecenoyl)-sn-glycero-3-phospho-(1D-myo-inositol-3-phosphate) + CMP + H(+)</text>
        <dbReference type="Rhea" id="RHEA:61216"/>
        <dbReference type="ChEBI" id="CHEBI:15378"/>
        <dbReference type="ChEBI" id="CHEBI:58401"/>
        <dbReference type="ChEBI" id="CHEBI:60377"/>
        <dbReference type="ChEBI" id="CHEBI:85356"/>
        <dbReference type="ChEBI" id="CHEBI:144472"/>
    </reaction>
</comment>
<keyword evidence="6 17" id="KW-1003">Cell membrane</keyword>
<dbReference type="Pfam" id="PF01066">
    <property type="entry name" value="CDP-OH_P_transf"/>
    <property type="match status" value="1"/>
</dbReference>
<evidence type="ECO:0000256" key="11">
    <source>
        <dbReference type="ARBA" id="ARBA00022989"/>
    </source>
</evidence>
<feature type="transmembrane region" description="Helical" evidence="17">
    <location>
        <begin position="51"/>
        <end position="68"/>
    </location>
</feature>
<dbReference type="GO" id="GO:0005886">
    <property type="term" value="C:plasma membrane"/>
    <property type="evidence" value="ECO:0007669"/>
    <property type="project" value="UniProtKB-SubCell"/>
</dbReference>
<comment type="subcellular location">
    <subcellularLocation>
        <location evidence="1 17">Cell membrane</location>
        <topology evidence="1 17">Multi-pass membrane protein</topology>
    </subcellularLocation>
</comment>
<dbReference type="eggNOG" id="COG0558">
    <property type="taxonomic scope" value="Bacteria"/>
</dbReference>
<feature type="binding site" evidence="17">
    <location>
        <position position="91"/>
    </location>
    <ligand>
        <name>Mg(2+)</name>
        <dbReference type="ChEBI" id="CHEBI:18420"/>
        <label>2</label>
    </ligand>
</feature>
<keyword evidence="17" id="KW-1208">Phospholipid metabolism</keyword>
<evidence type="ECO:0000256" key="10">
    <source>
        <dbReference type="ARBA" id="ARBA00022842"/>
    </source>
</evidence>
<keyword evidence="8 17" id="KW-0812">Transmembrane</keyword>
<protein>
    <recommendedName>
        <fullName evidence="14 17">Phosphatidylinositol phosphate synthase</fullName>
        <shortName evidence="17">PIP synthase</shortName>
        <ecNumber evidence="17">2.7.8.-</ecNumber>
    </recommendedName>
    <alternativeName>
        <fullName evidence="15 17">CDP-diacylglycerol--D-myo-inositol-3-phosphate 3-phosphatidyltransferase</fullName>
    </alternativeName>
</protein>
<evidence type="ECO:0000256" key="13">
    <source>
        <dbReference type="ARBA" id="ARBA00023935"/>
    </source>
</evidence>
<evidence type="ECO:0000256" key="5">
    <source>
        <dbReference type="ARBA" id="ARBA00011738"/>
    </source>
</evidence>
<dbReference type="KEGG" id="ahe:Arch_0814"/>
<dbReference type="GO" id="GO:0008654">
    <property type="term" value="P:phospholipid biosynthetic process"/>
    <property type="evidence" value="ECO:0007669"/>
    <property type="project" value="UniProtKB-UniRule"/>
</dbReference>
<reference evidence="19 20" key="1">
    <citation type="journal article" date="2010" name="Stand. Genomic Sci.">
        <title>Complete genome sequence of Arcanobacterium haemolyticum type strain (11018).</title>
        <authorList>
            <person name="Yasawong M."/>
            <person name="Teshima H."/>
            <person name="Lapidus A."/>
            <person name="Nolan M."/>
            <person name="Lucas S."/>
            <person name="Glavina Del Rio T."/>
            <person name="Tice H."/>
            <person name="Cheng J."/>
            <person name="Bruce D."/>
            <person name="Detter C."/>
            <person name="Tapia R."/>
            <person name="Han C."/>
            <person name="Goodwin L."/>
            <person name="Pitluck S."/>
            <person name="Liolios K."/>
            <person name="Ivanova N."/>
            <person name="Mavromatis K."/>
            <person name="Mikhailova N."/>
            <person name="Pati A."/>
            <person name="Chen A."/>
            <person name="Palaniappan K."/>
            <person name="Land M."/>
            <person name="Hauser L."/>
            <person name="Chang Y."/>
            <person name="Jeffries C."/>
            <person name="Rohde M."/>
            <person name="Sikorski J."/>
            <person name="Pukall R."/>
            <person name="Goker M."/>
            <person name="Woyke T."/>
            <person name="Bristow J."/>
            <person name="Eisen J."/>
            <person name="Markowitz V."/>
            <person name="Hugenholtz P."/>
            <person name="Kyrpides N."/>
            <person name="Klenk H."/>
        </authorList>
    </citation>
    <scope>NUCLEOTIDE SEQUENCE [LARGE SCALE GENOMIC DNA]</scope>
    <source>
        <strain evidence="20">ATCC 9345 / DSM 20595 / CCUG 17215 / LMG 16163 / NBRC 15585 / NCTC 8452 / 11018</strain>
    </source>
</reference>
<dbReference type="PROSITE" id="PS00379">
    <property type="entry name" value="CDP_ALCOHOL_P_TRANSF"/>
    <property type="match status" value="1"/>
</dbReference>
<dbReference type="RefSeq" id="WP_013170036.1">
    <property type="nucleotide sequence ID" value="NC_014218.1"/>
</dbReference>
<keyword evidence="11 17" id="KW-1133">Transmembrane helix</keyword>
<evidence type="ECO:0000313" key="19">
    <source>
        <dbReference type="EMBL" id="ADH92540.1"/>
    </source>
</evidence>
<sequence length="211" mass="22353">MLSRSGRPFAQLVFGPVARLFVKLGIGANIVTWVGTVLSCASALFFLPRNMLITGTILTTIVLIFDNLDGQIARLTKSSSAWGSFLDSTLDRVTDAAVFAALAAWGYYHADPAVAPWMMSGALASGLLGSVVPYSRAKAESIGCEAAIGFAERADRLVFAGVCTVAVGLGASHWILAGGMWVLALLAGITVIQRMLYVRSQLRDHESSSDL</sequence>
<dbReference type="InterPro" id="IPR000462">
    <property type="entry name" value="CDP-OH_P_trans"/>
</dbReference>
<comment type="caution">
    <text evidence="17">Lacks conserved residue(s) required for the propagation of feature annotation.</text>
</comment>
<comment type="catalytic activity">
    <reaction evidence="16 17">
        <text>a CDP-1,2-diacyl-sn-glycerol + 1D-myo-inositol 3-phosphate = a 1,2-diacyl-sn-glycero-3-phospho-(1D-myo-inositol-3-phosphate) + CMP + H(+)</text>
        <dbReference type="Rhea" id="RHEA:60504"/>
        <dbReference type="ChEBI" id="CHEBI:15378"/>
        <dbReference type="ChEBI" id="CHEBI:58088"/>
        <dbReference type="ChEBI" id="CHEBI:58332"/>
        <dbReference type="ChEBI" id="CHEBI:58401"/>
        <dbReference type="ChEBI" id="CHEBI:60377"/>
    </reaction>
</comment>
<evidence type="ECO:0000256" key="16">
    <source>
        <dbReference type="ARBA" id="ARBA00048865"/>
    </source>
</evidence>
<gene>
    <name evidence="19" type="ordered locus">Arch_0814</name>
</gene>
<dbReference type="OrthoDB" id="116551at2"/>
<dbReference type="EMBL" id="CP002045">
    <property type="protein sequence ID" value="ADH92540.1"/>
    <property type="molecule type" value="Genomic_DNA"/>
</dbReference>
<keyword evidence="12 17" id="KW-0472">Membrane</keyword>
<dbReference type="HOGENOM" id="CLU_080384_0_1_11"/>
<keyword evidence="17" id="KW-0594">Phospholipid biosynthesis</keyword>
<accession>D7BNP1</accession>
<feature type="transmembrane region" description="Helical" evidence="17">
    <location>
        <begin position="156"/>
        <end position="175"/>
    </location>
</feature>
<evidence type="ECO:0000313" key="20">
    <source>
        <dbReference type="Proteomes" id="UP000000376"/>
    </source>
</evidence>
<feature type="active site" description="Proton acceptor" evidence="17">
    <location>
        <position position="91"/>
    </location>
</feature>
<evidence type="ECO:0000256" key="6">
    <source>
        <dbReference type="ARBA" id="ARBA00022475"/>
    </source>
</evidence>
<feature type="binding site" evidence="17">
    <location>
        <position position="70"/>
    </location>
    <ligand>
        <name>a CDP-1,2-diacyl-sn-glycerol</name>
        <dbReference type="ChEBI" id="CHEBI:58332"/>
    </ligand>
</feature>
<dbReference type="GO" id="GO:0000287">
    <property type="term" value="F:magnesium ion binding"/>
    <property type="evidence" value="ECO:0007669"/>
    <property type="project" value="UniProtKB-UniRule"/>
</dbReference>
<comment type="function">
    <text evidence="17">Catalyzes the conjugation of the 1'-hydroxyl group of D-myo-inositol-3-phosphate (also named L-myo-inositol-1-phosphate) with a lipid tail of cytidine diphosphate diacylglycerol (CDP-DAG), forming phosphatidylinositol phosphate (PIP) and CMP. PIP is a precursor of phosphatidylinositol (PI) which is an essential lipid required for cell wall formation.</text>
</comment>
<dbReference type="InterPro" id="IPR043130">
    <property type="entry name" value="CDP-OH_PTrfase_TM_dom"/>
</dbReference>
<proteinExistence type="inferred from homology"/>
<comment type="pathway">
    <text evidence="2 17">Phospholipid metabolism; phosphatidylinositol phosphate biosynthesis.</text>
</comment>
<comment type="pathway">
    <text evidence="3">Lipid metabolism.</text>
</comment>
<dbReference type="STRING" id="644284.Arch_0814"/>
<name>D7BNP1_ARCHD</name>
<dbReference type="UniPathway" id="UPA00220"/>
<dbReference type="NCBIfam" id="NF045883">
    <property type="entry name" value="PIPSynth"/>
    <property type="match status" value="1"/>
</dbReference>
<dbReference type="InterPro" id="IPR048254">
    <property type="entry name" value="CDP_ALCOHOL_P_TRANSF_CS"/>
</dbReference>
<comment type="similarity">
    <text evidence="4 17 18">Belongs to the CDP-alcohol phosphatidyltransferase class-I family.</text>
</comment>
<evidence type="ECO:0000256" key="8">
    <source>
        <dbReference type="ARBA" id="ARBA00022692"/>
    </source>
</evidence>
<evidence type="ECO:0000256" key="2">
    <source>
        <dbReference type="ARBA" id="ARBA00004805"/>
    </source>
</evidence>
<evidence type="ECO:0000256" key="1">
    <source>
        <dbReference type="ARBA" id="ARBA00004651"/>
    </source>
</evidence>
<evidence type="ECO:0000256" key="3">
    <source>
        <dbReference type="ARBA" id="ARBA00005189"/>
    </source>
</evidence>
<keyword evidence="20" id="KW-1185">Reference proteome</keyword>
<evidence type="ECO:0000256" key="4">
    <source>
        <dbReference type="ARBA" id="ARBA00010441"/>
    </source>
</evidence>
<dbReference type="HAMAP" id="MF_02241">
    <property type="entry name" value="PIP_synthase"/>
    <property type="match status" value="1"/>
</dbReference>
<dbReference type="Proteomes" id="UP000000376">
    <property type="component" value="Chromosome"/>
</dbReference>
<feature type="transmembrane region" description="Helical" evidence="17">
    <location>
        <begin position="20"/>
        <end position="45"/>
    </location>
</feature>
<feature type="binding site" evidence="17">
    <location>
        <position position="87"/>
    </location>
    <ligand>
        <name>Mg(2+)</name>
        <dbReference type="ChEBI" id="CHEBI:18420"/>
        <label>1</label>
    </ligand>
</feature>
<dbReference type="GO" id="GO:0016780">
    <property type="term" value="F:phosphotransferase activity, for other substituted phosphate groups"/>
    <property type="evidence" value="ECO:0007669"/>
    <property type="project" value="UniProtKB-UniRule"/>
</dbReference>
<dbReference type="EC" id="2.7.8.-" evidence="17"/>
<feature type="binding site" evidence="17">
    <location>
        <position position="87"/>
    </location>
    <ligand>
        <name>Mg(2+)</name>
        <dbReference type="ChEBI" id="CHEBI:18420"/>
        <label>2</label>
    </ligand>
</feature>
<evidence type="ECO:0000256" key="15">
    <source>
        <dbReference type="ARBA" id="ARBA00033137"/>
    </source>
</evidence>
<dbReference type="AlphaFoldDB" id="D7BNP1"/>
<evidence type="ECO:0000256" key="12">
    <source>
        <dbReference type="ARBA" id="ARBA00023136"/>
    </source>
</evidence>
<feature type="binding site" evidence="17">
    <location>
        <position position="80"/>
    </location>
    <ligand>
        <name>a CDP-1,2-diacyl-sn-glycerol</name>
        <dbReference type="ChEBI" id="CHEBI:58332"/>
    </ligand>
</feature>
<feature type="binding site" evidence="17">
    <location>
        <position position="74"/>
    </location>
    <ligand>
        <name>a CDP-1,2-diacyl-sn-glycerol</name>
        <dbReference type="ChEBI" id="CHEBI:58332"/>
    </ligand>
</feature>
<keyword evidence="17" id="KW-0443">Lipid metabolism</keyword>
<keyword evidence="9 17" id="KW-0479">Metal-binding</keyword>
<comment type="cofactor">
    <cofactor evidence="17">
        <name>Mg(2+)</name>
        <dbReference type="ChEBI" id="CHEBI:18420"/>
    </cofactor>
    <text evidence="17">Contains a di-nuclear catalytic Mg(2+) center.</text>
</comment>
<feature type="binding site" evidence="17">
    <location>
        <position position="66"/>
    </location>
    <ligand>
        <name>Mg(2+)</name>
        <dbReference type="ChEBI" id="CHEBI:18420"/>
        <label>2</label>
    </ligand>
</feature>
<dbReference type="Gene3D" id="1.20.120.1760">
    <property type="match status" value="1"/>
</dbReference>
<feature type="binding site" evidence="17">
    <location>
        <position position="66"/>
    </location>
    <ligand>
        <name>Mg(2+)</name>
        <dbReference type="ChEBI" id="CHEBI:18420"/>
        <label>1</label>
    </ligand>
</feature>
<evidence type="ECO:0000256" key="18">
    <source>
        <dbReference type="RuleBase" id="RU003750"/>
    </source>
</evidence>
<keyword evidence="7 17" id="KW-0808">Transferase</keyword>
<keyword evidence="10 17" id="KW-0460">Magnesium</keyword>
<evidence type="ECO:0000256" key="17">
    <source>
        <dbReference type="HAMAP-Rule" id="MF_02241"/>
    </source>
</evidence>
<feature type="transmembrane region" description="Helical" evidence="17">
    <location>
        <begin position="181"/>
        <end position="198"/>
    </location>
</feature>
<organism evidence="19 20">
    <name type="scientific">Arcanobacterium haemolyticum (strain ATCC 9345 / DSM 20595 / CCM 5947 / CCUG 17215 / LMG 16163 / NBRC 15585 / NCTC 8452 / 11018)</name>
    <dbReference type="NCBI Taxonomy" id="644284"/>
    <lineage>
        <taxon>Bacteria</taxon>
        <taxon>Bacillati</taxon>
        <taxon>Actinomycetota</taxon>
        <taxon>Actinomycetes</taxon>
        <taxon>Actinomycetales</taxon>
        <taxon>Actinomycetaceae</taxon>
        <taxon>Arcanobacterium</taxon>
    </lineage>
</organism>
<evidence type="ECO:0000256" key="14">
    <source>
        <dbReference type="ARBA" id="ARBA00024082"/>
    </source>
</evidence>
<comment type="subunit">
    <text evidence="5 17">Homodimer.</text>
</comment>
<evidence type="ECO:0000256" key="9">
    <source>
        <dbReference type="ARBA" id="ARBA00022723"/>
    </source>
</evidence>
<feature type="binding site" evidence="17">
    <location>
        <begin position="29"/>
        <end position="32"/>
    </location>
    <ligand>
        <name>a CDP-1,2-diacyl-sn-glycerol</name>
        <dbReference type="ChEBI" id="CHEBI:58332"/>
    </ligand>
</feature>
<feature type="binding site" evidence="17">
    <location>
        <position position="69"/>
    </location>
    <ligand>
        <name>Mg(2+)</name>
        <dbReference type="ChEBI" id="CHEBI:18420"/>
        <label>1</label>
    </ligand>
</feature>
<dbReference type="InterPro" id="IPR044268">
    <property type="entry name" value="PIP_synthase_PgsA1"/>
</dbReference>
<evidence type="ECO:0000256" key="7">
    <source>
        <dbReference type="ARBA" id="ARBA00022679"/>
    </source>
</evidence>